<accession>A0A6C0AW26</accession>
<evidence type="ECO:0000313" key="1">
    <source>
        <dbReference type="EMBL" id="QHS84137.1"/>
    </source>
</evidence>
<organism evidence="1">
    <name type="scientific">viral metagenome</name>
    <dbReference type="NCBI Taxonomy" id="1070528"/>
    <lineage>
        <taxon>unclassified sequences</taxon>
        <taxon>metagenomes</taxon>
        <taxon>organismal metagenomes</taxon>
    </lineage>
</organism>
<protein>
    <submittedName>
        <fullName evidence="1">Uncharacterized protein</fullName>
    </submittedName>
</protein>
<reference evidence="1" key="1">
    <citation type="journal article" date="2020" name="Nature">
        <title>Giant virus diversity and host interactions through global metagenomics.</title>
        <authorList>
            <person name="Schulz F."/>
            <person name="Roux S."/>
            <person name="Paez-Espino D."/>
            <person name="Jungbluth S."/>
            <person name="Walsh D.A."/>
            <person name="Denef V.J."/>
            <person name="McMahon K.D."/>
            <person name="Konstantinidis K.T."/>
            <person name="Eloe-Fadrosh E.A."/>
            <person name="Kyrpides N.C."/>
            <person name="Woyke T."/>
        </authorList>
    </citation>
    <scope>NUCLEOTIDE SEQUENCE</scope>
    <source>
        <strain evidence="1">GVMAG-S-ERX555965-48</strain>
    </source>
</reference>
<name>A0A6C0AW26_9ZZZZ</name>
<dbReference type="EMBL" id="MN738773">
    <property type="protein sequence ID" value="QHS84137.1"/>
    <property type="molecule type" value="Genomic_DNA"/>
</dbReference>
<dbReference type="AlphaFoldDB" id="A0A6C0AW26"/>
<proteinExistence type="predicted"/>
<sequence length="58" mass="6920">MLFRDNNGNIVNISRLNYNNDKAYYDKLRNIIKTKNKEVKNIDIENTSQYNNLLTKLL</sequence>